<sequence>MPGPGFCGSEGSHHAPTREQGTLCYKEELVYHLAKCPDPHGNLPGLGMKLSKQVVLDATEAVLNSRIGRAVLSSANSMLSQAEQYMERSLLHDESEGEGHEEVSVPSSSSVAFYPRLVAVSSKAGWEVYKKSAVMIQHVARSGHVHLTSARKALDTAFDFVLQKTSNRVVDVTHQGELDSDQSSDQVDTTTNVEAELQAK</sequence>
<evidence type="ECO:0000313" key="3">
    <source>
        <dbReference type="Proteomes" id="UP000694388"/>
    </source>
</evidence>
<dbReference type="Ensembl" id="ENSEBUT00000007932.1">
    <property type="protein sequence ID" value="ENSEBUP00000007450.1"/>
    <property type="gene ID" value="ENSEBUG00000004872.1"/>
</dbReference>
<dbReference type="GeneTree" id="ENSGT00940000174464"/>
<feature type="region of interest" description="Disordered" evidence="1">
    <location>
        <begin position="176"/>
        <end position="200"/>
    </location>
</feature>
<evidence type="ECO:0000313" key="2">
    <source>
        <dbReference type="Ensembl" id="ENSEBUP00000007450.1"/>
    </source>
</evidence>
<evidence type="ECO:0000256" key="1">
    <source>
        <dbReference type="SAM" id="MobiDB-lite"/>
    </source>
</evidence>
<protein>
    <submittedName>
        <fullName evidence="2">Uncharacterized protein</fullName>
    </submittedName>
</protein>
<keyword evidence="3" id="KW-1185">Reference proteome</keyword>
<reference evidence="2" key="2">
    <citation type="submission" date="2025-09" db="UniProtKB">
        <authorList>
            <consortium name="Ensembl"/>
        </authorList>
    </citation>
    <scope>IDENTIFICATION</scope>
</reference>
<dbReference type="AlphaFoldDB" id="A0A8C4NKI5"/>
<organism evidence="2 3">
    <name type="scientific">Eptatretus burgeri</name>
    <name type="common">Inshore hagfish</name>
    <dbReference type="NCBI Taxonomy" id="7764"/>
    <lineage>
        <taxon>Eukaryota</taxon>
        <taxon>Metazoa</taxon>
        <taxon>Chordata</taxon>
        <taxon>Craniata</taxon>
        <taxon>Vertebrata</taxon>
        <taxon>Cyclostomata</taxon>
        <taxon>Myxini</taxon>
        <taxon>Myxiniformes</taxon>
        <taxon>Myxinidae</taxon>
        <taxon>Eptatretinae</taxon>
        <taxon>Eptatretus</taxon>
    </lineage>
</organism>
<dbReference type="Proteomes" id="UP000694388">
    <property type="component" value="Unplaced"/>
</dbReference>
<accession>A0A8C4NKI5</accession>
<name>A0A8C4NKI5_EPTBU</name>
<feature type="compositionally biased region" description="Low complexity" evidence="1">
    <location>
        <begin position="181"/>
        <end position="191"/>
    </location>
</feature>
<reference evidence="2" key="1">
    <citation type="submission" date="2025-08" db="UniProtKB">
        <authorList>
            <consortium name="Ensembl"/>
        </authorList>
    </citation>
    <scope>IDENTIFICATION</scope>
</reference>
<proteinExistence type="predicted"/>